<organism evidence="1 2">
    <name type="scientific">Siphonobacter curvatus</name>
    <dbReference type="NCBI Taxonomy" id="2094562"/>
    <lineage>
        <taxon>Bacteria</taxon>
        <taxon>Pseudomonadati</taxon>
        <taxon>Bacteroidota</taxon>
        <taxon>Cytophagia</taxon>
        <taxon>Cytophagales</taxon>
        <taxon>Cytophagaceae</taxon>
        <taxon>Siphonobacter</taxon>
    </lineage>
</organism>
<gene>
    <name evidence="1" type="ORF">C5O19_05715</name>
</gene>
<name>A0A2S7IN46_9BACT</name>
<proteinExistence type="predicted"/>
<dbReference type="OrthoDB" id="964298at2"/>
<sequence>MAQKVIKRRAVFAEIHQDTVGDQVHTFSVKYRKKEGEEGYKAKVSKSLQRLPGQSGFRQNVSLNHVLLLHDHEKNHPFEILIDLMVEYNGMIIDHTI</sequence>
<accession>A0A2S7IN46</accession>
<dbReference type="Proteomes" id="UP000239590">
    <property type="component" value="Unassembled WGS sequence"/>
</dbReference>
<keyword evidence="2" id="KW-1185">Reference proteome</keyword>
<protein>
    <submittedName>
        <fullName evidence="1">Uncharacterized protein</fullName>
    </submittedName>
</protein>
<dbReference type="RefSeq" id="WP_104710429.1">
    <property type="nucleotide sequence ID" value="NZ_PTRA01000001.1"/>
</dbReference>
<comment type="caution">
    <text evidence="1">The sequence shown here is derived from an EMBL/GenBank/DDBJ whole genome shotgun (WGS) entry which is preliminary data.</text>
</comment>
<reference evidence="2" key="1">
    <citation type="submission" date="2018-02" db="EMBL/GenBank/DDBJ databases">
        <title>Genome sequencing of Solimonas sp. HR-BB.</title>
        <authorList>
            <person name="Lee Y."/>
            <person name="Jeon C.O."/>
        </authorList>
    </citation>
    <scope>NUCLEOTIDE SEQUENCE [LARGE SCALE GENOMIC DNA]</scope>
    <source>
        <strain evidence="2">HR-U</strain>
    </source>
</reference>
<evidence type="ECO:0000313" key="1">
    <source>
        <dbReference type="EMBL" id="PQA59152.1"/>
    </source>
</evidence>
<dbReference type="EMBL" id="PTRA01000001">
    <property type="protein sequence ID" value="PQA59152.1"/>
    <property type="molecule type" value="Genomic_DNA"/>
</dbReference>
<evidence type="ECO:0000313" key="2">
    <source>
        <dbReference type="Proteomes" id="UP000239590"/>
    </source>
</evidence>
<dbReference type="AlphaFoldDB" id="A0A2S7IN46"/>